<dbReference type="Proteomes" id="UP000001554">
    <property type="component" value="Chromosome 8"/>
</dbReference>
<dbReference type="PROSITE" id="PS50950">
    <property type="entry name" value="ZF_THAP"/>
    <property type="match status" value="1"/>
</dbReference>
<dbReference type="GO" id="GO:0003677">
    <property type="term" value="F:DNA binding"/>
    <property type="evidence" value="ECO:0007669"/>
    <property type="project" value="UniProtKB-UniRule"/>
</dbReference>
<protein>
    <submittedName>
        <fullName evidence="9">Uncharacterized protein LOC118420791 isoform X1</fullName>
    </submittedName>
</protein>
<dbReference type="KEGG" id="bfo:118420791"/>
<proteinExistence type="predicted"/>
<dbReference type="RefSeq" id="XP_035683677.1">
    <property type="nucleotide sequence ID" value="XM_035827784.1"/>
</dbReference>
<feature type="compositionally biased region" description="Low complexity" evidence="6">
    <location>
        <begin position="165"/>
        <end position="180"/>
    </location>
</feature>
<accession>A0A9J7LIV9</accession>
<dbReference type="SUPFAM" id="SSF57716">
    <property type="entry name" value="Glucocorticoid receptor-like (DNA-binding domain)"/>
    <property type="match status" value="1"/>
</dbReference>
<feature type="region of interest" description="Disordered" evidence="6">
    <location>
        <begin position="663"/>
        <end position="683"/>
    </location>
</feature>
<feature type="domain" description="THAP-type" evidence="7">
    <location>
        <begin position="34"/>
        <end position="132"/>
    </location>
</feature>
<feature type="region of interest" description="Disordered" evidence="6">
    <location>
        <begin position="141"/>
        <end position="191"/>
    </location>
</feature>
<name>A0A9J7LIV9_BRAFL</name>
<keyword evidence="1" id="KW-0479">Metal-binding</keyword>
<dbReference type="GO" id="GO:0008270">
    <property type="term" value="F:zinc ion binding"/>
    <property type="evidence" value="ECO:0007669"/>
    <property type="project" value="UniProtKB-KW"/>
</dbReference>
<organism evidence="8 9">
    <name type="scientific">Branchiostoma floridae</name>
    <name type="common">Florida lancelet</name>
    <name type="synonym">Amphioxus</name>
    <dbReference type="NCBI Taxonomy" id="7739"/>
    <lineage>
        <taxon>Eukaryota</taxon>
        <taxon>Metazoa</taxon>
        <taxon>Chordata</taxon>
        <taxon>Cephalochordata</taxon>
        <taxon>Leptocardii</taxon>
        <taxon>Amphioxiformes</taxon>
        <taxon>Branchiostomatidae</taxon>
        <taxon>Branchiostoma</taxon>
    </lineage>
</organism>
<dbReference type="GeneID" id="118420791"/>
<feature type="region of interest" description="Disordered" evidence="6">
    <location>
        <begin position="421"/>
        <end position="451"/>
    </location>
</feature>
<evidence type="ECO:0000259" key="7">
    <source>
        <dbReference type="PROSITE" id="PS50950"/>
    </source>
</evidence>
<dbReference type="AlphaFoldDB" id="A0A9J7LIV9"/>
<keyword evidence="4 5" id="KW-0238">DNA-binding</keyword>
<feature type="compositionally biased region" description="Basic and acidic residues" evidence="6">
    <location>
        <begin position="422"/>
        <end position="432"/>
    </location>
</feature>
<reference evidence="8" key="1">
    <citation type="journal article" date="2020" name="Nat. Ecol. Evol.">
        <title>Deeply conserved synteny resolves early events in vertebrate evolution.</title>
        <authorList>
            <person name="Simakov O."/>
            <person name="Marletaz F."/>
            <person name="Yue J.X."/>
            <person name="O'Connell B."/>
            <person name="Jenkins J."/>
            <person name="Brandt A."/>
            <person name="Calef R."/>
            <person name="Tung C.H."/>
            <person name="Huang T.K."/>
            <person name="Schmutz J."/>
            <person name="Satoh N."/>
            <person name="Yu J.K."/>
            <person name="Putnam N.H."/>
            <person name="Green R.E."/>
            <person name="Rokhsar D.S."/>
        </authorList>
    </citation>
    <scope>NUCLEOTIDE SEQUENCE [LARGE SCALE GENOMIC DNA]</scope>
    <source>
        <strain evidence="8">S238N-H82</strain>
    </source>
</reference>
<dbReference type="InterPro" id="IPR006612">
    <property type="entry name" value="THAP_Znf"/>
</dbReference>
<keyword evidence="2 5" id="KW-0863">Zinc-finger</keyword>
<keyword evidence="3" id="KW-0862">Zinc</keyword>
<dbReference type="SMART" id="SM00980">
    <property type="entry name" value="THAP"/>
    <property type="match status" value="1"/>
</dbReference>
<evidence type="ECO:0000313" key="9">
    <source>
        <dbReference type="RefSeq" id="XP_035683677.1"/>
    </source>
</evidence>
<evidence type="ECO:0000256" key="4">
    <source>
        <dbReference type="ARBA" id="ARBA00023125"/>
    </source>
</evidence>
<evidence type="ECO:0000256" key="1">
    <source>
        <dbReference type="ARBA" id="ARBA00022723"/>
    </source>
</evidence>
<sequence length="723" mass="79833">MILVSIMLTLCLPFPFQTNTSCPESRPKKKNFSTGKYCKAYGCKSSNYIQVDGETVLSNISFFSVPKKVLDNKKKLKHWASLIKRDISALTSNQSSVVCEKHFEDSDILRWSGHGLRLKTPKLREGALPVLHSWVTVKPKRPAPKQRCWPPPKKLKGPKSKKITASEVGSSVNNSANGSAPDLHTTMDASGSGLDQELDDHHNYAIRLRHDSRLEGDNARLNSVVTPMCAHLSSSVQGGGEDFHGASDHVSEGDRNPPMTGILGFSKETTLALLPRMKVEELQSELNRRNIVVAAGYRARRKGDLEHVLREVMTKEYEAEEDEGMDMIMSNTSPTFEHGCSNTSPTFEHGCSDTSPTFEHGCSDTSPSFENGCSNTSPTFEHGCSDTSSAFEHGHWLEMGDGSQVPSAPNNDQTTLQNVRELPQEHTEKEETSSWQATDMDVSETPSTDTSLRQIQVKKEPMELLEFEQYTYSAVGVTEPLTSLTQHLGTVLGSQPNSVSSQDPMVRIKTEPGVEEETEDEQQNLRSEPCPSSLGQLSQEQVKVEVSTEEDDQPSSSSKEPEKAVHVMLTRPIKCRVPAWSSDEIRALLKFLSLPSEGWDPTQSTGWPKMRSQHPLWSKAAQFVQENSRSSILRTVGAVQTQVSKHLNSLYPLSAGGRLAAEKAMGISEQESRTSPRSPEPIRRYMDAGAQTEEQFLKPHLPVIQETSAPVPQGISIPEPNGC</sequence>
<evidence type="ECO:0000256" key="2">
    <source>
        <dbReference type="ARBA" id="ARBA00022771"/>
    </source>
</evidence>
<gene>
    <name evidence="9" type="primary">LOC118420791</name>
</gene>
<evidence type="ECO:0000256" key="3">
    <source>
        <dbReference type="ARBA" id="ARBA00022833"/>
    </source>
</evidence>
<dbReference type="InterPro" id="IPR038441">
    <property type="entry name" value="THAP_Znf_sf"/>
</dbReference>
<feature type="compositionally biased region" description="Acidic residues" evidence="6">
    <location>
        <begin position="513"/>
        <end position="522"/>
    </location>
</feature>
<reference evidence="9" key="2">
    <citation type="submission" date="2025-08" db="UniProtKB">
        <authorList>
            <consortium name="RefSeq"/>
        </authorList>
    </citation>
    <scope>IDENTIFICATION</scope>
    <source>
        <strain evidence="9">S238N-H82</strain>
        <tissue evidence="9">Testes</tissue>
    </source>
</reference>
<evidence type="ECO:0000256" key="5">
    <source>
        <dbReference type="PROSITE-ProRule" id="PRU00309"/>
    </source>
</evidence>
<feature type="compositionally biased region" description="Basic residues" evidence="6">
    <location>
        <begin position="153"/>
        <end position="162"/>
    </location>
</feature>
<feature type="compositionally biased region" description="Basic and acidic residues" evidence="6">
    <location>
        <begin position="670"/>
        <end position="683"/>
    </location>
</feature>
<keyword evidence="8" id="KW-1185">Reference proteome</keyword>
<dbReference type="Pfam" id="PF05485">
    <property type="entry name" value="THAP"/>
    <property type="match status" value="1"/>
</dbReference>
<evidence type="ECO:0000256" key="6">
    <source>
        <dbReference type="SAM" id="MobiDB-lite"/>
    </source>
</evidence>
<feature type="region of interest" description="Disordered" evidence="6">
    <location>
        <begin position="511"/>
        <end position="565"/>
    </location>
</feature>
<dbReference type="Gene3D" id="6.20.210.20">
    <property type="entry name" value="THAP domain"/>
    <property type="match status" value="1"/>
</dbReference>
<evidence type="ECO:0000313" key="8">
    <source>
        <dbReference type="Proteomes" id="UP000001554"/>
    </source>
</evidence>